<evidence type="ECO:0000256" key="2">
    <source>
        <dbReference type="ARBA" id="ARBA00022670"/>
    </source>
</evidence>
<reference evidence="11 12" key="1">
    <citation type="submission" date="2019-02" db="EMBL/GenBank/DDBJ databases">
        <title>Genome sequencing of the rare red list fungi Dentipellis fragilis.</title>
        <authorList>
            <person name="Buettner E."/>
            <person name="Kellner H."/>
        </authorList>
    </citation>
    <scope>NUCLEOTIDE SEQUENCE [LARGE SCALE GENOMIC DNA]</scope>
    <source>
        <strain evidence="11 12">DSM 105465</strain>
    </source>
</reference>
<comment type="caution">
    <text evidence="11">The sequence shown here is derived from an EMBL/GenBank/DDBJ whole genome shotgun (WGS) entry which is preliminary data.</text>
</comment>
<dbReference type="InterPro" id="IPR000994">
    <property type="entry name" value="Pept_M24"/>
</dbReference>
<dbReference type="PROSITE" id="PS00383">
    <property type="entry name" value="TYR_PHOSPHATASE_1"/>
    <property type="match status" value="1"/>
</dbReference>
<dbReference type="Pfam" id="PF24803">
    <property type="entry name" value="DUF7704"/>
    <property type="match status" value="1"/>
</dbReference>
<dbReference type="Pfam" id="PF00557">
    <property type="entry name" value="Peptidase_M24"/>
    <property type="match status" value="1"/>
</dbReference>
<gene>
    <name evidence="11" type="ORF">EVG20_g5212</name>
</gene>
<dbReference type="SUPFAM" id="SSF52799">
    <property type="entry name" value="(Phosphotyrosine protein) phosphatases II"/>
    <property type="match status" value="2"/>
</dbReference>
<dbReference type="GO" id="GO:0046872">
    <property type="term" value="F:metal ion binding"/>
    <property type="evidence" value="ECO:0007669"/>
    <property type="project" value="UniProtKB-UniRule"/>
</dbReference>
<evidence type="ECO:0000256" key="6">
    <source>
        <dbReference type="HAMAP-Rule" id="MF_03174"/>
    </source>
</evidence>
<name>A0A4Y9YVW8_9AGAM</name>
<dbReference type="PROSITE" id="PS50054">
    <property type="entry name" value="TYR_PHOSPHATASE_DUAL"/>
    <property type="match status" value="1"/>
</dbReference>
<dbReference type="PRINTS" id="PR00599">
    <property type="entry name" value="MAPEPTIDASE"/>
</dbReference>
<dbReference type="OrthoDB" id="10252009at2759"/>
<dbReference type="NCBIfam" id="TIGR00500">
    <property type="entry name" value="met_pdase_I"/>
    <property type="match status" value="1"/>
</dbReference>
<keyword evidence="3 6" id="KW-0479">Metal-binding</keyword>
<sequence>MHDATARDMDCIIDGQLYIGNLASATTLSSHPELGITHIVSVCPEFSSDSPNHLTINVQDSEWEDLLIYLPRACRFIQNALDHGGKVLVHCVMGVSRSATVIAAYLMTTRHIPSTQAIAYIKQRRPKVLPNYGFLKQLEAFAACAYEPTRTSPPYRAWKRRQRQDVNSFLCSVSDTIPIIPDRLYLSSDFPSDVDQAKCLVAYLGMTHCISLTPSEDIPSYLPLKHWHVEIPEGRKEALLLSLPEICRRTQEAIDNRGRVLIHSLNESTAAVVACSFLMWSRKVSLTHAYNVLQDALPLFNRTMNFSKQLELFGACNYSPRPDHPAVQAWLGLSGSSVVPTRAERVAEDCRPGTTGTAHWTKLRYAFFCLPLSLALTVILIAFSFYPIPLHISDESSFERPVEYHVLDTDKLRFLLRSRPLCLSAYRSTCAPCTQHYLSTSRHLASLRQRNHPRNLSSSAPASTIEDEEDAEIASFGTYSVILPPEPFVFGVSHITPRLVPAHIPRPPYVASLPLSKQLPGEDHRPFNGDPYSGDGRLPLGSSVEHRLRNAASLAKKTLDYAGTLVKVGVTTDAIDAALHNYIISHSAYPSPLLYSGFPKSCCTSVNNVIVHGIPDERTLEDGDIVNIDITVYLDGFHGDTSRMFLVGEVDEAGRELVAATSEALDAGISVCGPGVKFREIGNVIHDLATRRGYSVSSQFTGHGIGEVFHRPPWVLHHPNATSGNSEPEIMKPGHCFTIEPCLIQGTNSRAWIFPDGWTASTESRVPVLTCSGLDLTWSNDPRIPHALVGLTTTTSSVDTNMTSAIPFYPYRSFFLWIEPLSALAGAYYAALRPTEYLHDLVAPTIVGRGAPATAVLDIPTHMTLYQLANLYLLFALNERLVLSSTSSLTTWRRLLFCLLIADLGHLATMAPAGMEIFWNVWRWNAMAWGSVGFVYLGATLRTCFLLGLGLKETVERRKA</sequence>
<comment type="function">
    <text evidence="7">Cotranslationally removes the N-terminal methionine from nascent proteins. The N-terminal methionine is often cleaved when the second residue in the primary sequence is small and uncharged (Met-Ala-, Cys, Gly, Pro, Ser, Thr, or Val).</text>
</comment>
<keyword evidence="4 6" id="KW-0378">Hydrolase</keyword>
<feature type="binding site" evidence="6">
    <location>
        <position position="703"/>
    </location>
    <ligand>
        <name>a divalent metal cation</name>
        <dbReference type="ChEBI" id="CHEBI:60240"/>
        <label>2</label>
        <note>catalytic</note>
    </ligand>
</feature>
<dbReference type="PROSITE" id="PS50056">
    <property type="entry name" value="TYR_PHOSPHATASE_2"/>
    <property type="match status" value="1"/>
</dbReference>
<feature type="binding site" evidence="6">
    <location>
        <position position="740"/>
    </location>
    <ligand>
        <name>a divalent metal cation</name>
        <dbReference type="ChEBI" id="CHEBI:60240"/>
        <label>2</label>
        <note>catalytic</note>
    </ligand>
</feature>
<dbReference type="InterPro" id="IPR020422">
    <property type="entry name" value="TYR_PHOSPHATASE_DUAL_dom"/>
</dbReference>
<dbReference type="GO" id="GO:0004721">
    <property type="term" value="F:phosphoprotein phosphatase activity"/>
    <property type="evidence" value="ECO:0007669"/>
    <property type="project" value="UniProtKB-KW"/>
</dbReference>
<feature type="transmembrane region" description="Helical" evidence="8">
    <location>
        <begin position="895"/>
        <end position="915"/>
    </location>
</feature>
<dbReference type="InterPro" id="IPR001714">
    <property type="entry name" value="Pept_M24_MAP"/>
</dbReference>
<protein>
    <recommendedName>
        <fullName evidence="7">Methionine aminopeptidase</fullName>
        <ecNumber evidence="7">3.4.11.18</ecNumber>
    </recommendedName>
</protein>
<dbReference type="Gene3D" id="3.90.190.10">
    <property type="entry name" value="Protein tyrosine phosphatase superfamily"/>
    <property type="match status" value="2"/>
</dbReference>
<dbReference type="GO" id="GO:0070006">
    <property type="term" value="F:metalloaminopeptidase activity"/>
    <property type="evidence" value="ECO:0007669"/>
    <property type="project" value="UniProtKB-UniRule"/>
</dbReference>
<evidence type="ECO:0000259" key="10">
    <source>
        <dbReference type="PROSITE" id="PS50056"/>
    </source>
</evidence>
<feature type="transmembrane region" description="Helical" evidence="8">
    <location>
        <begin position="927"/>
        <end position="951"/>
    </location>
</feature>
<comment type="cofactor">
    <cofactor evidence="6">
        <name>Co(2+)</name>
        <dbReference type="ChEBI" id="CHEBI:48828"/>
    </cofactor>
    <cofactor evidence="6">
        <name>Zn(2+)</name>
        <dbReference type="ChEBI" id="CHEBI:29105"/>
    </cofactor>
    <cofactor evidence="6">
        <name>Mn(2+)</name>
        <dbReference type="ChEBI" id="CHEBI:29035"/>
    </cofactor>
    <cofactor evidence="6">
        <name>Fe(2+)</name>
        <dbReference type="ChEBI" id="CHEBI:29033"/>
    </cofactor>
    <text evidence="6">Binds 2 divalent metal cations per subunit. Has a high-affinity and a low affinity metal-binding site. The true nature of the physiological cofactor is under debate. The enzyme is active with cobalt, zinc, manganese or divalent iron ions. Most likely, methionine aminopeptidases function as mononuclear Fe(2+)-metalloproteases under physiological conditions, and the catalytically relevant metal-binding site has been assigned to the histidine-containing high-affinity site.</text>
</comment>
<dbReference type="HAMAP" id="MF_01974">
    <property type="entry name" value="MetAP_1"/>
    <property type="match status" value="1"/>
</dbReference>
<dbReference type="CDD" id="cd14498">
    <property type="entry name" value="DSP"/>
    <property type="match status" value="1"/>
</dbReference>
<dbReference type="Gene3D" id="3.90.230.10">
    <property type="entry name" value="Creatinase/methionine aminopeptidase superfamily"/>
    <property type="match status" value="1"/>
</dbReference>
<dbReference type="EC" id="3.4.11.18" evidence="7"/>
<organism evidence="11 12">
    <name type="scientific">Dentipellis fragilis</name>
    <dbReference type="NCBI Taxonomy" id="205917"/>
    <lineage>
        <taxon>Eukaryota</taxon>
        <taxon>Fungi</taxon>
        <taxon>Dikarya</taxon>
        <taxon>Basidiomycota</taxon>
        <taxon>Agaricomycotina</taxon>
        <taxon>Agaricomycetes</taxon>
        <taxon>Russulales</taxon>
        <taxon>Hericiaceae</taxon>
        <taxon>Dentipellis</taxon>
    </lineage>
</organism>
<feature type="binding site" evidence="6">
    <location>
        <position position="612"/>
    </location>
    <ligand>
        <name>substrate</name>
    </ligand>
</feature>
<evidence type="ECO:0000256" key="3">
    <source>
        <dbReference type="ARBA" id="ARBA00022723"/>
    </source>
</evidence>
<dbReference type="AlphaFoldDB" id="A0A4Y9YVW8"/>
<keyword evidence="2 6" id="KW-0645">Protease</keyword>
<evidence type="ECO:0000256" key="5">
    <source>
        <dbReference type="ARBA" id="ARBA00022912"/>
    </source>
</evidence>
<dbReference type="SUPFAM" id="SSF55920">
    <property type="entry name" value="Creatinase/aminopeptidase"/>
    <property type="match status" value="1"/>
</dbReference>
<dbReference type="GO" id="GO:0006508">
    <property type="term" value="P:proteolysis"/>
    <property type="evidence" value="ECO:0007669"/>
    <property type="project" value="UniProtKB-KW"/>
</dbReference>
<feature type="binding site" evidence="6">
    <location>
        <position position="640"/>
    </location>
    <ligand>
        <name>a divalent metal cation</name>
        <dbReference type="ChEBI" id="CHEBI:60240"/>
        <label>1</label>
    </ligand>
</feature>
<dbReference type="PANTHER" id="PTHR43330:SF8">
    <property type="entry name" value="METHIONINE AMINOPEPTIDASE 1D, MITOCHONDRIAL"/>
    <property type="match status" value="1"/>
</dbReference>
<dbReference type="InterPro" id="IPR000387">
    <property type="entry name" value="Tyr_Pase_dom"/>
</dbReference>
<dbReference type="PROSITE" id="PS00680">
    <property type="entry name" value="MAP_1"/>
    <property type="match status" value="1"/>
</dbReference>
<dbReference type="InterPro" id="IPR000340">
    <property type="entry name" value="Dual-sp_phosphatase_cat-dom"/>
</dbReference>
<keyword evidence="8" id="KW-0812">Transmembrane</keyword>
<dbReference type="EMBL" id="SEOQ01000299">
    <property type="protein sequence ID" value="TFY65878.1"/>
    <property type="molecule type" value="Genomic_DNA"/>
</dbReference>
<evidence type="ECO:0000256" key="1">
    <source>
        <dbReference type="ARBA" id="ARBA00022438"/>
    </source>
</evidence>
<evidence type="ECO:0000256" key="7">
    <source>
        <dbReference type="RuleBase" id="RU003653"/>
    </source>
</evidence>
<evidence type="ECO:0000259" key="9">
    <source>
        <dbReference type="PROSITE" id="PS50054"/>
    </source>
</evidence>
<dbReference type="CDD" id="cd01086">
    <property type="entry name" value="MetAP1"/>
    <property type="match status" value="1"/>
</dbReference>
<evidence type="ECO:0000256" key="4">
    <source>
        <dbReference type="ARBA" id="ARBA00022801"/>
    </source>
</evidence>
<keyword evidence="8" id="KW-1133">Transmembrane helix</keyword>
<keyword evidence="5" id="KW-0904">Protein phosphatase</keyword>
<dbReference type="SMART" id="SM00195">
    <property type="entry name" value="DSPc"/>
    <property type="match status" value="2"/>
</dbReference>
<feature type="transmembrane region" description="Helical" evidence="8">
    <location>
        <begin position="365"/>
        <end position="386"/>
    </location>
</feature>
<keyword evidence="12" id="KW-1185">Reference proteome</keyword>
<feature type="domain" description="Tyrosine specific protein phosphatases" evidence="10">
    <location>
        <begin position="68"/>
        <end position="129"/>
    </location>
</feature>
<accession>A0A4Y9YVW8</accession>
<dbReference type="InterPro" id="IPR002467">
    <property type="entry name" value="Pept_M24A_MAP1"/>
</dbReference>
<dbReference type="GO" id="GO:0004239">
    <property type="term" value="F:initiator methionyl aminopeptidase activity"/>
    <property type="evidence" value="ECO:0007669"/>
    <property type="project" value="UniProtKB-UniRule"/>
</dbReference>
<proteinExistence type="inferred from homology"/>
<evidence type="ECO:0000313" key="12">
    <source>
        <dbReference type="Proteomes" id="UP000298327"/>
    </source>
</evidence>
<feature type="binding site" evidence="6">
    <location>
        <position position="629"/>
    </location>
    <ligand>
        <name>a divalent metal cation</name>
        <dbReference type="ChEBI" id="CHEBI:60240"/>
        <label>1</label>
    </ligand>
</feature>
<comment type="catalytic activity">
    <reaction evidence="6 7">
        <text>Release of N-terminal amino acids, preferentially methionine, from peptides and arylamides.</text>
        <dbReference type="EC" id="3.4.11.18"/>
    </reaction>
</comment>
<dbReference type="PANTHER" id="PTHR43330">
    <property type="entry name" value="METHIONINE AMINOPEPTIDASE"/>
    <property type="match status" value="1"/>
</dbReference>
<comment type="similarity">
    <text evidence="6">Belongs to the peptidase M24A family. Methionine aminopeptidase type 1 subfamily.</text>
</comment>
<evidence type="ECO:0000256" key="8">
    <source>
        <dbReference type="SAM" id="Phobius"/>
    </source>
</evidence>
<feature type="binding site" evidence="6">
    <location>
        <position position="710"/>
    </location>
    <ligand>
        <name>substrate</name>
    </ligand>
</feature>
<dbReference type="InterPro" id="IPR016130">
    <property type="entry name" value="Tyr_Pase_AS"/>
</dbReference>
<evidence type="ECO:0000313" key="11">
    <source>
        <dbReference type="EMBL" id="TFY65878.1"/>
    </source>
</evidence>
<keyword evidence="8" id="KW-0472">Membrane</keyword>
<feature type="binding site" evidence="6">
    <location>
        <position position="640"/>
    </location>
    <ligand>
        <name>a divalent metal cation</name>
        <dbReference type="ChEBI" id="CHEBI:60240"/>
        <label>2</label>
        <note>catalytic</note>
    </ligand>
</feature>
<feature type="domain" description="Tyrosine-protein phosphatase" evidence="9">
    <location>
        <begin position="9"/>
        <end position="147"/>
    </location>
</feature>
<dbReference type="Proteomes" id="UP000298327">
    <property type="component" value="Unassembled WGS sequence"/>
</dbReference>
<dbReference type="InterPro" id="IPR056121">
    <property type="entry name" value="DUF7704"/>
</dbReference>
<dbReference type="InterPro" id="IPR036005">
    <property type="entry name" value="Creatinase/aminopeptidase-like"/>
</dbReference>
<comment type="caution">
    <text evidence="6">Lacks conserved residue(s) required for the propagation of feature annotation.</text>
</comment>
<dbReference type="InterPro" id="IPR029021">
    <property type="entry name" value="Prot-tyrosine_phosphatase-like"/>
</dbReference>
<keyword evidence="1 6" id="KW-0031">Aminopeptidase</keyword>
<dbReference type="STRING" id="205917.A0A4Y9YVW8"/>
<dbReference type="Pfam" id="PF00782">
    <property type="entry name" value="DSPc"/>
    <property type="match status" value="1"/>
</dbReference>